<dbReference type="InterPro" id="IPR019734">
    <property type="entry name" value="TPR_rpt"/>
</dbReference>
<dbReference type="InterPro" id="IPR011990">
    <property type="entry name" value="TPR-like_helical_dom_sf"/>
</dbReference>
<feature type="signal peptide" evidence="4">
    <location>
        <begin position="1"/>
        <end position="26"/>
    </location>
</feature>
<dbReference type="RefSeq" id="WP_110997770.1">
    <property type="nucleotide sequence ID" value="NZ_QKTW01000007.1"/>
</dbReference>
<evidence type="ECO:0000313" key="6">
    <source>
        <dbReference type="Proteomes" id="UP000248745"/>
    </source>
</evidence>
<accession>A0A2W2B1X9</accession>
<name>A0A2W2B1X9_9BACT</name>
<dbReference type="AlphaFoldDB" id="A0A2W2B1X9"/>
<dbReference type="InterPro" id="IPR016032">
    <property type="entry name" value="Sig_transdc_resp-reg_C-effctor"/>
</dbReference>
<dbReference type="PROSITE" id="PS50293">
    <property type="entry name" value="TPR_REGION"/>
    <property type="match status" value="1"/>
</dbReference>
<evidence type="ECO:0000256" key="1">
    <source>
        <dbReference type="PROSITE-ProRule" id="PRU00339"/>
    </source>
</evidence>
<reference evidence="5 6" key="1">
    <citation type="submission" date="2018-06" db="EMBL/GenBank/DDBJ databases">
        <title>Mucibacter soli gen. nov., sp. nov., a new member of the family Chitinophagaceae producing mucin.</title>
        <authorList>
            <person name="Kim M.-K."/>
            <person name="Park S."/>
            <person name="Kim T.-S."/>
            <person name="Joung Y."/>
            <person name="Han J.-H."/>
            <person name="Kim S.B."/>
        </authorList>
    </citation>
    <scope>NUCLEOTIDE SEQUENCE [LARGE SCALE GENOMIC DNA]</scope>
    <source>
        <strain evidence="5 6">R1-15</strain>
    </source>
</reference>
<dbReference type="GO" id="GO:0006355">
    <property type="term" value="P:regulation of DNA-templated transcription"/>
    <property type="evidence" value="ECO:0007669"/>
    <property type="project" value="InterPro"/>
</dbReference>
<evidence type="ECO:0000313" key="5">
    <source>
        <dbReference type="EMBL" id="PZF74028.1"/>
    </source>
</evidence>
<feature type="chain" id="PRO_5015974137" evidence="4">
    <location>
        <begin position="27"/>
        <end position="540"/>
    </location>
</feature>
<dbReference type="SUPFAM" id="SSF48452">
    <property type="entry name" value="TPR-like"/>
    <property type="match status" value="1"/>
</dbReference>
<organism evidence="5 6">
    <name type="scientific">Taibaiella soli</name>
    <dbReference type="NCBI Taxonomy" id="1649169"/>
    <lineage>
        <taxon>Bacteria</taxon>
        <taxon>Pseudomonadati</taxon>
        <taxon>Bacteroidota</taxon>
        <taxon>Chitinophagia</taxon>
        <taxon>Chitinophagales</taxon>
        <taxon>Chitinophagaceae</taxon>
        <taxon>Taibaiella</taxon>
    </lineage>
</organism>
<keyword evidence="3" id="KW-0472">Membrane</keyword>
<dbReference type="PROSITE" id="PS50005">
    <property type="entry name" value="TPR"/>
    <property type="match status" value="1"/>
</dbReference>
<feature type="repeat" description="TPR" evidence="1">
    <location>
        <begin position="182"/>
        <end position="215"/>
    </location>
</feature>
<keyword evidence="2" id="KW-0175">Coiled coil</keyword>
<feature type="transmembrane region" description="Helical" evidence="3">
    <location>
        <begin position="332"/>
        <end position="352"/>
    </location>
</feature>
<dbReference type="OrthoDB" id="1523128at2"/>
<dbReference type="Gene3D" id="1.25.40.10">
    <property type="entry name" value="Tetratricopeptide repeat domain"/>
    <property type="match status" value="2"/>
</dbReference>
<feature type="coiled-coil region" evidence="2">
    <location>
        <begin position="384"/>
        <end position="451"/>
    </location>
</feature>
<evidence type="ECO:0000256" key="4">
    <source>
        <dbReference type="SAM" id="SignalP"/>
    </source>
</evidence>
<keyword evidence="6" id="KW-1185">Reference proteome</keyword>
<dbReference type="SMART" id="SM00028">
    <property type="entry name" value="TPR"/>
    <property type="match status" value="5"/>
</dbReference>
<evidence type="ECO:0000256" key="3">
    <source>
        <dbReference type="SAM" id="Phobius"/>
    </source>
</evidence>
<dbReference type="Pfam" id="PF13181">
    <property type="entry name" value="TPR_8"/>
    <property type="match status" value="1"/>
</dbReference>
<dbReference type="PANTHER" id="PTHR10098">
    <property type="entry name" value="RAPSYN-RELATED"/>
    <property type="match status" value="1"/>
</dbReference>
<keyword evidence="1" id="KW-0802">TPR repeat</keyword>
<sequence length="540" mass="63203">MKKRYFFAAKAKLFLLILLSSYYSRATDEIYFSETAAPDSLFLVLKQKHSQAVKQHDEVTAAICLQQMGQLCYHLGHYSQALDYHLQAGDIFQETGKQKLLADNMSQTGILYYYTRRADLSRKQYEEALGIYRKLNDTIGIAQTYGEIGHLYEKQGAYDSSFHFQRQAVQQFRLAKDTTGIAKIFENLGSVYEDLERYDSALHYFQKALFIYQQTKNRLAGIEVLNNLGDVYRKTGHYREGLEQTQLALRASLALHETYQTSSAYRDLGKTYNLMGMNDSAYHYLELGRKLQQEIYSKENNKQVAFLQVLYDMERKNHEIEKLQIQRRATTFITIAVIVVILLLVVLGMLVISRQRMKIRIEQAQNEQNKRIYDAKHGLMQAELVNKKLQEEQLTQDLEQKSKELTTHTLHIIQKNQLLDDLRNKLEEMVNDEKRDQKKQLKSLLQQINQSFNHEQYWKEFHNIFEQVHQKFFDNLKRYCADLTANDFRLVALLKMNLSSDNIATLLGISQDSLRVSRYRLRKKLGLEQGENLSAFLQQL</sequence>
<gene>
    <name evidence="5" type="ORF">DN068_04850</name>
</gene>
<dbReference type="Pfam" id="PF13424">
    <property type="entry name" value="TPR_12"/>
    <property type="match status" value="1"/>
</dbReference>
<keyword evidence="4" id="KW-0732">Signal</keyword>
<comment type="caution">
    <text evidence="5">The sequence shown here is derived from an EMBL/GenBank/DDBJ whole genome shotgun (WGS) entry which is preliminary data.</text>
</comment>
<keyword evidence="3" id="KW-0812">Transmembrane</keyword>
<evidence type="ECO:0000256" key="2">
    <source>
        <dbReference type="SAM" id="Coils"/>
    </source>
</evidence>
<proteinExistence type="predicted"/>
<dbReference type="EMBL" id="QKTW01000007">
    <property type="protein sequence ID" value="PZF74028.1"/>
    <property type="molecule type" value="Genomic_DNA"/>
</dbReference>
<protein>
    <submittedName>
        <fullName evidence="5">Uncharacterized protein</fullName>
    </submittedName>
</protein>
<dbReference type="GO" id="GO:0003677">
    <property type="term" value="F:DNA binding"/>
    <property type="evidence" value="ECO:0007669"/>
    <property type="project" value="InterPro"/>
</dbReference>
<dbReference type="Proteomes" id="UP000248745">
    <property type="component" value="Unassembled WGS sequence"/>
</dbReference>
<keyword evidence="3" id="KW-1133">Transmembrane helix</keyword>
<dbReference type="SUPFAM" id="SSF46894">
    <property type="entry name" value="C-terminal effector domain of the bipartite response regulators"/>
    <property type="match status" value="1"/>
</dbReference>